<evidence type="ECO:0000313" key="7">
    <source>
        <dbReference type="EMBL" id="CAL4762547.1"/>
    </source>
</evidence>
<organism evidence="5">
    <name type="scientific">Cladocopium goreaui</name>
    <dbReference type="NCBI Taxonomy" id="2562237"/>
    <lineage>
        <taxon>Eukaryota</taxon>
        <taxon>Sar</taxon>
        <taxon>Alveolata</taxon>
        <taxon>Dinophyceae</taxon>
        <taxon>Suessiales</taxon>
        <taxon>Symbiodiniaceae</taxon>
        <taxon>Cladocopium</taxon>
    </lineage>
</organism>
<feature type="compositionally biased region" description="Basic and acidic residues" evidence="3">
    <location>
        <begin position="103"/>
        <end position="115"/>
    </location>
</feature>
<feature type="region of interest" description="Disordered" evidence="3">
    <location>
        <begin position="327"/>
        <end position="349"/>
    </location>
</feature>
<feature type="compositionally biased region" description="Basic and acidic residues" evidence="3">
    <location>
        <begin position="204"/>
        <end position="224"/>
    </location>
</feature>
<dbReference type="EMBL" id="CAMXCT020000191">
    <property type="protein sequence ID" value="CAL1128610.1"/>
    <property type="molecule type" value="Genomic_DNA"/>
</dbReference>
<feature type="compositionally biased region" description="Acidic residues" evidence="3">
    <location>
        <begin position="626"/>
        <end position="636"/>
    </location>
</feature>
<protein>
    <submittedName>
        <fullName evidence="7">6-phosphofructo-2-kinase/fructose-2,6-bisphosphatase</fullName>
    </submittedName>
</protein>
<comment type="caution">
    <text evidence="5">The sequence shown here is derived from an EMBL/GenBank/DDBJ whole genome shotgun (WGS) entry which is preliminary data.</text>
</comment>
<evidence type="ECO:0000256" key="2">
    <source>
        <dbReference type="ARBA" id="ARBA00022840"/>
    </source>
</evidence>
<feature type="compositionally biased region" description="Basic and acidic residues" evidence="3">
    <location>
        <begin position="31"/>
        <end position="57"/>
    </location>
</feature>
<keyword evidence="2" id="KW-0067">ATP-binding</keyword>
<reference evidence="5" key="1">
    <citation type="submission" date="2022-10" db="EMBL/GenBank/DDBJ databases">
        <authorList>
            <person name="Chen Y."/>
            <person name="Dougan E. K."/>
            <person name="Chan C."/>
            <person name="Rhodes N."/>
            <person name="Thang M."/>
        </authorList>
    </citation>
    <scope>NUCLEOTIDE SEQUENCE</scope>
</reference>
<feature type="compositionally biased region" description="Acidic residues" evidence="3">
    <location>
        <begin position="912"/>
        <end position="925"/>
    </location>
</feature>
<dbReference type="Gene3D" id="3.40.50.1240">
    <property type="entry name" value="Phosphoglycerate mutase-like"/>
    <property type="match status" value="1"/>
</dbReference>
<keyword evidence="8" id="KW-1185">Reference proteome</keyword>
<feature type="region of interest" description="Disordered" evidence="3">
    <location>
        <begin position="482"/>
        <end position="521"/>
    </location>
</feature>
<evidence type="ECO:0000259" key="4">
    <source>
        <dbReference type="Pfam" id="PF01591"/>
    </source>
</evidence>
<feature type="compositionally biased region" description="Acidic residues" evidence="3">
    <location>
        <begin position="933"/>
        <end position="947"/>
    </location>
</feature>
<feature type="region of interest" description="Disordered" evidence="3">
    <location>
        <begin position="845"/>
        <end position="889"/>
    </location>
</feature>
<evidence type="ECO:0000313" key="6">
    <source>
        <dbReference type="EMBL" id="CAL1128610.1"/>
    </source>
</evidence>
<feature type="domain" description="6-phosphofructo-2-kinase" evidence="4">
    <location>
        <begin position="953"/>
        <end position="1012"/>
    </location>
</feature>
<gene>
    <name evidence="5" type="ORF">C1SCF055_LOCUS3580</name>
</gene>
<feature type="compositionally biased region" description="Basic and acidic residues" evidence="3">
    <location>
        <begin position="605"/>
        <end position="624"/>
    </location>
</feature>
<dbReference type="GO" id="GO:0006000">
    <property type="term" value="P:fructose metabolic process"/>
    <property type="evidence" value="ECO:0007669"/>
    <property type="project" value="InterPro"/>
</dbReference>
<reference evidence="6" key="2">
    <citation type="submission" date="2024-04" db="EMBL/GenBank/DDBJ databases">
        <authorList>
            <person name="Chen Y."/>
            <person name="Shah S."/>
            <person name="Dougan E. K."/>
            <person name="Thang M."/>
            <person name="Chan C."/>
        </authorList>
    </citation>
    <scope>NUCLEOTIDE SEQUENCE [LARGE SCALE GENOMIC DNA]</scope>
</reference>
<dbReference type="GO" id="GO:0005829">
    <property type="term" value="C:cytosol"/>
    <property type="evidence" value="ECO:0007669"/>
    <property type="project" value="TreeGrafter"/>
</dbReference>
<sequence length="1258" mass="138245">MTSLRPGSNIDGQPPPALRFFAVMSDGGEDQGDRGRQEDRDDRLDRDVPGKLFERCPGKPKPKRVSLKPVPSLVTLRPASQVSRVPDDEGHGVEESSQDEENEGIRRVVLDDEKGFSSGDDAVPVRTVQTQEGQASSSAGLGAGKSEQGEDQLHGEALRPGDAEKGEVLKQEGPKLKKYRRVRVKKQVTQLEKDIKELQNAGKTRNEKMAYLRRLQRERQERQAAGKPLGQVDLPESKEPQENKKSEENKAEVTEEPQPRTPSPSSVDWKAAEEETERQFAEAKAAGRRILSYEEWDKERKEKNENLRQAALRRSWLDREIARRALQQERGETREAVLRSTTASASGPLTDEEWGQMQQMMKRLPSAPPWQCEMPKKDEEQDMLEFGEVDVVLAFVGKGRNKVTMDHKHLTDNKGLHLDVEGNNTKDLQEDLKAFIQDYKGKSPEELAEATVWLERQRGGPEVDLRTPGDVVRHDLAMAMAKSRAKAGMPTPPPARMVSPPQREVPAPPPEQQQEQGRGEDAGESLLQRILRLAGDGPICGGTPPSTPRVPSPSTLSSTSEAEILEVPYDETSAAQNEQMALRPKARPLQRDPRHGAMAATGGDGGRDGPGDGDDPRRNDRAIPEPEAEDDEDDSVEGTATQEFMYRMKRRSDELTGRKNKFQVGKSSAWEPQKLRKGRGHTVRWWPERRGKGTRGEDSTITHSLTSPTTGWQRIYAKGKQPRALRVSNQGGKGSGGRIVLQGKGANPAAELQLAQSLSRAAAAVRRAESAVATHGNGSEGAEAAYEEAAMAVNQYLHADAILHPPTGASSSSAAPSSSSAAPVGRGAANLGLEAYRDFLQAKGKGKTSRAHADAAADEEGSDPDADPEDENYEEEIEEEEEHGDDGDYVEVELEVILEEDHEGHDAAEGPATEDQEDAGCDEDGPEAHGPENNEEEERHEDDPDYSAEEAAPLRVIFLESLCTDAKILQDNYQMKLSNDDYKGAESSAALDDFKKRVEAYEVQYEPLQESELDLLQNRQSSVAMPVGSVQIYDGGQKISCCRTGSSLVAAPLISLLHAMHLTRRQILLAPETDLNGVGLPPQCFAEILKREEEKESRVMDVICGTSKHAVRIAQELSKVDRAAAVSRSQRPRCVLNLRALQGRTSEGSADGSAAAENYADLVRRMRAEVLLLLERLPRSVLVICPGEDVRRVLCAHFVGCSENSIADLEMPAMSVLELTRDHKGYSSDEIELAELIPPRHSISGRRISRPMVMGAMG</sequence>
<dbReference type="EMBL" id="CAMXCT030000191">
    <property type="protein sequence ID" value="CAL4762547.1"/>
    <property type="molecule type" value="Genomic_DNA"/>
</dbReference>
<feature type="compositionally biased region" description="Basic and acidic residues" evidence="3">
    <location>
        <begin position="235"/>
        <end position="253"/>
    </location>
</feature>
<feature type="region of interest" description="Disordered" evidence="3">
    <location>
        <begin position="902"/>
        <end position="947"/>
    </location>
</feature>
<dbReference type="PANTHER" id="PTHR10606">
    <property type="entry name" value="6-PHOSPHOFRUCTO-2-KINASE/FRUCTOSE-2,6-BISPHOSPHATASE"/>
    <property type="match status" value="1"/>
</dbReference>
<dbReference type="Pfam" id="PF01591">
    <property type="entry name" value="6PF2K"/>
    <property type="match status" value="1"/>
</dbReference>
<dbReference type="Gene3D" id="3.40.50.300">
    <property type="entry name" value="P-loop containing nucleotide triphosphate hydrolases"/>
    <property type="match status" value="1"/>
</dbReference>
<keyword evidence="1" id="KW-0547">Nucleotide-binding</keyword>
<feature type="region of interest" description="Disordered" evidence="3">
    <location>
        <begin position="1"/>
        <end position="286"/>
    </location>
</feature>
<feature type="region of interest" description="Disordered" evidence="3">
    <location>
        <begin position="535"/>
        <end position="559"/>
    </location>
</feature>
<feature type="compositionally biased region" description="Basic and acidic residues" evidence="3">
    <location>
        <begin position="327"/>
        <end position="337"/>
    </location>
</feature>
<evidence type="ECO:0000313" key="5">
    <source>
        <dbReference type="EMBL" id="CAI3975235.1"/>
    </source>
</evidence>
<dbReference type="PANTHER" id="PTHR10606:SF32">
    <property type="entry name" value="6-PHOSPHOFRUCTO-2-KINASE 1"/>
    <property type="match status" value="1"/>
</dbReference>
<feature type="compositionally biased region" description="Basic and acidic residues" evidence="3">
    <location>
        <begin position="85"/>
        <end position="94"/>
    </location>
</feature>
<feature type="compositionally biased region" description="Basic and acidic residues" evidence="3">
    <location>
        <begin position="147"/>
        <end position="175"/>
    </location>
</feature>
<dbReference type="GO" id="GO:0003873">
    <property type="term" value="F:6-phosphofructo-2-kinase activity"/>
    <property type="evidence" value="ECO:0007669"/>
    <property type="project" value="InterPro"/>
</dbReference>
<evidence type="ECO:0000313" key="8">
    <source>
        <dbReference type="Proteomes" id="UP001152797"/>
    </source>
</evidence>
<dbReference type="Proteomes" id="UP001152797">
    <property type="component" value="Unassembled WGS sequence"/>
</dbReference>
<dbReference type="SUPFAM" id="SSF53254">
    <property type="entry name" value="Phosphoglycerate mutase-like"/>
    <property type="match status" value="1"/>
</dbReference>
<dbReference type="GO" id="GO:0006003">
    <property type="term" value="P:fructose 2,6-bisphosphate metabolic process"/>
    <property type="evidence" value="ECO:0007669"/>
    <property type="project" value="InterPro"/>
</dbReference>
<evidence type="ECO:0000256" key="3">
    <source>
        <dbReference type="SAM" id="MobiDB-lite"/>
    </source>
</evidence>
<proteinExistence type="predicted"/>
<feature type="compositionally biased region" description="Acidic residues" evidence="3">
    <location>
        <begin position="856"/>
        <end position="889"/>
    </location>
</feature>
<feature type="compositionally biased region" description="Basic residues" evidence="3">
    <location>
        <begin position="176"/>
        <end position="186"/>
    </location>
</feature>
<dbReference type="InterPro" id="IPR003094">
    <property type="entry name" value="6Pfruct_kin"/>
</dbReference>
<evidence type="ECO:0000256" key="1">
    <source>
        <dbReference type="ARBA" id="ARBA00022741"/>
    </source>
</evidence>
<feature type="region of interest" description="Disordered" evidence="3">
    <location>
        <begin position="572"/>
        <end position="643"/>
    </location>
</feature>
<dbReference type="GO" id="GO:0005524">
    <property type="term" value="F:ATP binding"/>
    <property type="evidence" value="ECO:0007669"/>
    <property type="project" value="UniProtKB-KW"/>
</dbReference>
<feature type="region of interest" description="Disordered" evidence="3">
    <location>
        <begin position="657"/>
        <end position="681"/>
    </location>
</feature>
<dbReference type="InterPro" id="IPR027417">
    <property type="entry name" value="P-loop_NTPase"/>
</dbReference>
<dbReference type="InterPro" id="IPR029033">
    <property type="entry name" value="His_PPase_superfam"/>
</dbReference>
<accession>A0A9P1BM72</accession>
<dbReference type="AlphaFoldDB" id="A0A9P1BM72"/>
<dbReference type="InterPro" id="IPR013079">
    <property type="entry name" value="6Phosfructo_kin"/>
</dbReference>
<dbReference type="EMBL" id="CAMXCT010000191">
    <property type="protein sequence ID" value="CAI3975235.1"/>
    <property type="molecule type" value="Genomic_DNA"/>
</dbReference>
<name>A0A9P1BM72_9DINO</name>
<feature type="compositionally biased region" description="Basic and acidic residues" evidence="3">
    <location>
        <begin position="270"/>
        <end position="281"/>
    </location>
</feature>